<proteinExistence type="predicted"/>
<evidence type="ECO:0000259" key="2">
    <source>
        <dbReference type="Pfam" id="PF19631"/>
    </source>
</evidence>
<dbReference type="EMBL" id="JAKFHA010000045">
    <property type="protein sequence ID" value="MCF2533181.1"/>
    <property type="molecule type" value="Genomic_DNA"/>
</dbReference>
<accession>A0AA41Q9D9</accession>
<reference evidence="3" key="1">
    <citation type="submission" date="2022-01" db="EMBL/GenBank/DDBJ databases">
        <title>Genome-Based Taxonomic Classification of the Phylum Actinobacteria.</title>
        <authorList>
            <person name="Gao Y."/>
        </authorList>
    </citation>
    <scope>NUCLEOTIDE SEQUENCE</scope>
    <source>
        <strain evidence="3">KLBMP 8922</strain>
    </source>
</reference>
<evidence type="ECO:0000313" key="3">
    <source>
        <dbReference type="EMBL" id="MCF2533181.1"/>
    </source>
</evidence>
<organism evidence="3 4">
    <name type="scientific">Yinghuangia soli</name>
    <dbReference type="NCBI Taxonomy" id="2908204"/>
    <lineage>
        <taxon>Bacteria</taxon>
        <taxon>Bacillati</taxon>
        <taxon>Actinomycetota</taxon>
        <taxon>Actinomycetes</taxon>
        <taxon>Kitasatosporales</taxon>
        <taxon>Streptomycetaceae</taxon>
        <taxon>Yinghuangia</taxon>
    </lineage>
</organism>
<protein>
    <recommendedName>
        <fullName evidence="2">Trypsin-co-occurring domain-containing protein</fullName>
    </recommendedName>
</protein>
<evidence type="ECO:0000313" key="4">
    <source>
        <dbReference type="Proteomes" id="UP001165378"/>
    </source>
</evidence>
<feature type="region of interest" description="Disordered" evidence="1">
    <location>
        <begin position="106"/>
        <end position="128"/>
    </location>
</feature>
<comment type="caution">
    <text evidence="3">The sequence shown here is derived from an EMBL/GenBank/DDBJ whole genome shotgun (WGS) entry which is preliminary data.</text>
</comment>
<dbReference type="InterPro" id="IPR045608">
    <property type="entry name" value="Trypco2"/>
</dbReference>
<dbReference type="AlphaFoldDB" id="A0AA41Q9D9"/>
<dbReference type="Proteomes" id="UP001165378">
    <property type="component" value="Unassembled WGS sequence"/>
</dbReference>
<dbReference type="Pfam" id="PF19631">
    <property type="entry name" value="Trypco2"/>
    <property type="match status" value="1"/>
</dbReference>
<keyword evidence="4" id="KW-1185">Reference proteome</keyword>
<feature type="domain" description="Trypsin-co-occurring" evidence="2">
    <location>
        <begin position="12"/>
        <end position="97"/>
    </location>
</feature>
<sequence>MVGRTGHRTVDIELADAVAALRDELLDAAARATAARTAAAGAPDLEFAVGPIEMEFEVELRRDASAKAGFKAWVLSGETSAGIAQTRTHRISVSLTPRARGGGDLLISAEVAPPPPGAAGTDADEDLH</sequence>
<gene>
    <name evidence="3" type="ORF">LZ495_39020</name>
</gene>
<evidence type="ECO:0000256" key="1">
    <source>
        <dbReference type="SAM" id="MobiDB-lite"/>
    </source>
</evidence>
<name>A0AA41Q9D9_9ACTN</name>